<keyword evidence="2" id="KW-1185">Reference proteome</keyword>
<evidence type="ECO:0000313" key="2">
    <source>
        <dbReference type="Proteomes" id="UP000198775"/>
    </source>
</evidence>
<dbReference type="Proteomes" id="UP000198775">
    <property type="component" value="Unassembled WGS sequence"/>
</dbReference>
<dbReference type="EMBL" id="FOCX01000024">
    <property type="protein sequence ID" value="SEO94572.1"/>
    <property type="molecule type" value="Genomic_DNA"/>
</dbReference>
<name>A0A1H8TU93_9EURY</name>
<dbReference type="AlphaFoldDB" id="A0A1H8TU93"/>
<sequence length="78" mass="9249">MATINVDKLELTQEHQDALTAVIWGWFLRTHHPYLWRTINLAFDSAEMAKEWVMKLPTKLIETYILNEALKRLPEIQL</sequence>
<organism evidence="1 2">
    <name type="scientific">Halorientalis persicus</name>
    <dbReference type="NCBI Taxonomy" id="1367881"/>
    <lineage>
        <taxon>Archaea</taxon>
        <taxon>Methanobacteriati</taxon>
        <taxon>Methanobacteriota</taxon>
        <taxon>Stenosarchaea group</taxon>
        <taxon>Halobacteria</taxon>
        <taxon>Halobacteriales</taxon>
        <taxon>Haloarculaceae</taxon>
        <taxon>Halorientalis</taxon>
    </lineage>
</organism>
<protein>
    <submittedName>
        <fullName evidence="1">Uncharacterized protein</fullName>
    </submittedName>
</protein>
<evidence type="ECO:0000313" key="1">
    <source>
        <dbReference type="EMBL" id="SEO94572.1"/>
    </source>
</evidence>
<gene>
    <name evidence="1" type="ORF">SAMN05216388_102416</name>
</gene>
<accession>A0A1H8TU93</accession>
<dbReference type="RefSeq" id="WP_092663117.1">
    <property type="nucleotide sequence ID" value="NZ_FOCX01000024.1"/>
</dbReference>
<reference evidence="2" key="1">
    <citation type="submission" date="2016-10" db="EMBL/GenBank/DDBJ databases">
        <authorList>
            <person name="Varghese N."/>
            <person name="Submissions S."/>
        </authorList>
    </citation>
    <scope>NUCLEOTIDE SEQUENCE [LARGE SCALE GENOMIC DNA]</scope>
    <source>
        <strain evidence="2">IBRC-M 10043</strain>
    </source>
</reference>
<proteinExistence type="predicted"/>